<keyword evidence="5" id="KW-0378">Hydrolase</keyword>
<comment type="similarity">
    <text evidence="2 10">Belongs to the purine nucleoside phosphorylase YfiH/LACC1 family.</text>
</comment>
<protein>
    <recommendedName>
        <fullName evidence="10">Purine nucleoside phosphorylase</fullName>
    </recommendedName>
</protein>
<comment type="catalytic activity">
    <reaction evidence="7">
        <text>adenosine + H2O + H(+) = inosine + NH4(+)</text>
        <dbReference type="Rhea" id="RHEA:24408"/>
        <dbReference type="ChEBI" id="CHEBI:15377"/>
        <dbReference type="ChEBI" id="CHEBI:15378"/>
        <dbReference type="ChEBI" id="CHEBI:16335"/>
        <dbReference type="ChEBI" id="CHEBI:17596"/>
        <dbReference type="ChEBI" id="CHEBI:28938"/>
        <dbReference type="EC" id="3.5.4.4"/>
    </reaction>
    <physiologicalReaction direction="left-to-right" evidence="7">
        <dbReference type="Rhea" id="RHEA:24409"/>
    </physiologicalReaction>
</comment>
<evidence type="ECO:0000313" key="12">
    <source>
        <dbReference type="Proteomes" id="UP001157186"/>
    </source>
</evidence>
<proteinExistence type="inferred from homology"/>
<sequence length="253" mass="28071">MLRQSINQAFDNIDLPVDNIQAFQTTRLSPNKGKASVAPYDAFNLGLHVGDDPQQVLNNRSQLLSYLPAKANIQWLEQVHGAYVEKISIVSDKPLVADAIITQTPKLALAIMTADCLPILLASKDGDEIAAIHGGWRPLAAGIIKHTLEMMQTDNKEIVAWLGPCIGKEAFEVGAEVKEAFISISETYVKAFTQVTDDKWLADLPYISIQMLFDCGVETIINDHYCTFSNNHRYYSYRKAPQTGRMASLICIN</sequence>
<dbReference type="CDD" id="cd16833">
    <property type="entry name" value="YfiH"/>
    <property type="match status" value="1"/>
</dbReference>
<name>A0ABQ6GVU9_9GAMM</name>
<dbReference type="InterPro" id="IPR003730">
    <property type="entry name" value="Cu_polyphenol_OxRdtase"/>
</dbReference>
<comment type="catalytic activity">
    <reaction evidence="1">
        <text>inosine + phosphate = alpha-D-ribose 1-phosphate + hypoxanthine</text>
        <dbReference type="Rhea" id="RHEA:27646"/>
        <dbReference type="ChEBI" id="CHEBI:17368"/>
        <dbReference type="ChEBI" id="CHEBI:17596"/>
        <dbReference type="ChEBI" id="CHEBI:43474"/>
        <dbReference type="ChEBI" id="CHEBI:57720"/>
        <dbReference type="EC" id="2.4.2.1"/>
    </reaction>
    <physiologicalReaction direction="left-to-right" evidence="1">
        <dbReference type="Rhea" id="RHEA:27647"/>
    </physiologicalReaction>
</comment>
<dbReference type="Gene3D" id="3.60.140.10">
    <property type="entry name" value="CNF1/YfiH-like putative cysteine hydrolases"/>
    <property type="match status" value="1"/>
</dbReference>
<evidence type="ECO:0000256" key="10">
    <source>
        <dbReference type="RuleBase" id="RU361274"/>
    </source>
</evidence>
<evidence type="ECO:0000256" key="3">
    <source>
        <dbReference type="ARBA" id="ARBA00022679"/>
    </source>
</evidence>
<organism evidence="11 12">
    <name type="scientific">Thalassotalea insulae</name>
    <dbReference type="NCBI Taxonomy" id="2056778"/>
    <lineage>
        <taxon>Bacteria</taxon>
        <taxon>Pseudomonadati</taxon>
        <taxon>Pseudomonadota</taxon>
        <taxon>Gammaproteobacteria</taxon>
        <taxon>Alteromonadales</taxon>
        <taxon>Colwelliaceae</taxon>
        <taxon>Thalassotalea</taxon>
    </lineage>
</organism>
<evidence type="ECO:0000256" key="5">
    <source>
        <dbReference type="ARBA" id="ARBA00022801"/>
    </source>
</evidence>
<keyword evidence="3" id="KW-0808">Transferase</keyword>
<keyword evidence="4" id="KW-0479">Metal-binding</keyword>
<dbReference type="Proteomes" id="UP001157186">
    <property type="component" value="Unassembled WGS sequence"/>
</dbReference>
<dbReference type="Pfam" id="PF02578">
    <property type="entry name" value="Cu-oxidase_4"/>
    <property type="match status" value="1"/>
</dbReference>
<evidence type="ECO:0000256" key="6">
    <source>
        <dbReference type="ARBA" id="ARBA00022833"/>
    </source>
</evidence>
<dbReference type="InterPro" id="IPR038371">
    <property type="entry name" value="Cu_polyphenol_OxRdtase_sf"/>
</dbReference>
<accession>A0ABQ6GVU9</accession>
<evidence type="ECO:0000313" key="11">
    <source>
        <dbReference type="EMBL" id="GLX80051.1"/>
    </source>
</evidence>
<dbReference type="EMBL" id="BSST01000001">
    <property type="protein sequence ID" value="GLX80051.1"/>
    <property type="molecule type" value="Genomic_DNA"/>
</dbReference>
<evidence type="ECO:0000256" key="7">
    <source>
        <dbReference type="ARBA" id="ARBA00047989"/>
    </source>
</evidence>
<dbReference type="SUPFAM" id="SSF64438">
    <property type="entry name" value="CNF1/YfiH-like putative cysteine hydrolases"/>
    <property type="match status" value="1"/>
</dbReference>
<dbReference type="InterPro" id="IPR011324">
    <property type="entry name" value="Cytotoxic_necrot_fac-like_cat"/>
</dbReference>
<gene>
    <name evidence="11" type="ORF">tinsulaeT_33910</name>
</gene>
<evidence type="ECO:0000256" key="4">
    <source>
        <dbReference type="ARBA" id="ARBA00022723"/>
    </source>
</evidence>
<keyword evidence="6" id="KW-0862">Zinc</keyword>
<evidence type="ECO:0000256" key="2">
    <source>
        <dbReference type="ARBA" id="ARBA00007353"/>
    </source>
</evidence>
<evidence type="ECO:0000256" key="8">
    <source>
        <dbReference type="ARBA" id="ARBA00048968"/>
    </source>
</evidence>
<comment type="catalytic activity">
    <reaction evidence="8">
        <text>adenosine + phosphate = alpha-D-ribose 1-phosphate + adenine</text>
        <dbReference type="Rhea" id="RHEA:27642"/>
        <dbReference type="ChEBI" id="CHEBI:16335"/>
        <dbReference type="ChEBI" id="CHEBI:16708"/>
        <dbReference type="ChEBI" id="CHEBI:43474"/>
        <dbReference type="ChEBI" id="CHEBI:57720"/>
        <dbReference type="EC" id="2.4.2.1"/>
    </reaction>
    <physiologicalReaction direction="left-to-right" evidence="8">
        <dbReference type="Rhea" id="RHEA:27643"/>
    </physiologicalReaction>
</comment>
<evidence type="ECO:0000256" key="9">
    <source>
        <dbReference type="ARBA" id="ARBA00049893"/>
    </source>
</evidence>
<comment type="caution">
    <text evidence="11">The sequence shown here is derived from an EMBL/GenBank/DDBJ whole genome shotgun (WGS) entry which is preliminary data.</text>
</comment>
<dbReference type="NCBIfam" id="TIGR00726">
    <property type="entry name" value="peptidoglycan editing factor PgeF"/>
    <property type="match status" value="1"/>
</dbReference>
<dbReference type="RefSeq" id="WP_284246010.1">
    <property type="nucleotide sequence ID" value="NZ_BSST01000001.1"/>
</dbReference>
<comment type="catalytic activity">
    <reaction evidence="9">
        <text>S-methyl-5'-thioadenosine + phosphate = 5-(methylsulfanyl)-alpha-D-ribose 1-phosphate + adenine</text>
        <dbReference type="Rhea" id="RHEA:11852"/>
        <dbReference type="ChEBI" id="CHEBI:16708"/>
        <dbReference type="ChEBI" id="CHEBI:17509"/>
        <dbReference type="ChEBI" id="CHEBI:43474"/>
        <dbReference type="ChEBI" id="CHEBI:58533"/>
        <dbReference type="EC" id="2.4.2.28"/>
    </reaction>
    <physiologicalReaction direction="left-to-right" evidence="9">
        <dbReference type="Rhea" id="RHEA:11853"/>
    </physiologicalReaction>
</comment>
<keyword evidence="12" id="KW-1185">Reference proteome</keyword>
<dbReference type="PANTHER" id="PTHR30616">
    <property type="entry name" value="UNCHARACTERIZED PROTEIN YFIH"/>
    <property type="match status" value="1"/>
</dbReference>
<evidence type="ECO:0000256" key="1">
    <source>
        <dbReference type="ARBA" id="ARBA00000553"/>
    </source>
</evidence>
<dbReference type="PANTHER" id="PTHR30616:SF2">
    <property type="entry name" value="PURINE NUCLEOSIDE PHOSPHORYLASE LACC1"/>
    <property type="match status" value="1"/>
</dbReference>
<reference evidence="11 12" key="1">
    <citation type="submission" date="2023-03" db="EMBL/GenBank/DDBJ databases">
        <title>Draft genome sequence of Thalassotalea insulae KCTC 62186T.</title>
        <authorList>
            <person name="Sawabe T."/>
        </authorList>
    </citation>
    <scope>NUCLEOTIDE SEQUENCE [LARGE SCALE GENOMIC DNA]</scope>
    <source>
        <strain evidence="11 12">KCTC 62186</strain>
    </source>
</reference>